<gene>
    <name evidence="4" type="ORF">EV199_4837</name>
</gene>
<evidence type="ECO:0000313" key="4">
    <source>
        <dbReference type="EMBL" id="RZS69013.1"/>
    </source>
</evidence>
<proteinExistence type="predicted"/>
<feature type="domain" description="FecR protein" evidence="2">
    <location>
        <begin position="146"/>
        <end position="239"/>
    </location>
</feature>
<evidence type="ECO:0000313" key="5">
    <source>
        <dbReference type="Proteomes" id="UP000293874"/>
    </source>
</evidence>
<dbReference type="PANTHER" id="PTHR30273:SF2">
    <property type="entry name" value="PROTEIN FECR"/>
    <property type="match status" value="1"/>
</dbReference>
<organism evidence="4 5">
    <name type="scientific">Pseudobacter ginsenosidimutans</name>
    <dbReference type="NCBI Taxonomy" id="661488"/>
    <lineage>
        <taxon>Bacteria</taxon>
        <taxon>Pseudomonadati</taxon>
        <taxon>Bacteroidota</taxon>
        <taxon>Chitinophagia</taxon>
        <taxon>Chitinophagales</taxon>
        <taxon>Chitinophagaceae</taxon>
        <taxon>Pseudobacter</taxon>
    </lineage>
</organism>
<dbReference type="Pfam" id="PF04773">
    <property type="entry name" value="FecR"/>
    <property type="match status" value="1"/>
</dbReference>
<feature type="domain" description="Protein FecR C-terminal" evidence="3">
    <location>
        <begin position="300"/>
        <end position="367"/>
    </location>
</feature>
<dbReference type="InterPro" id="IPR006860">
    <property type="entry name" value="FecR"/>
</dbReference>
<protein>
    <submittedName>
        <fullName evidence="4">FecR family protein</fullName>
    </submittedName>
</protein>
<dbReference type="Proteomes" id="UP000293874">
    <property type="component" value="Unassembled WGS sequence"/>
</dbReference>
<dbReference type="PANTHER" id="PTHR30273">
    <property type="entry name" value="PERIPLASMIC SIGNAL SENSOR AND SIGMA FACTOR ACTIVATOR FECR-RELATED"/>
    <property type="match status" value="1"/>
</dbReference>
<evidence type="ECO:0000259" key="3">
    <source>
        <dbReference type="Pfam" id="PF16344"/>
    </source>
</evidence>
<dbReference type="GO" id="GO:0016989">
    <property type="term" value="F:sigma factor antagonist activity"/>
    <property type="evidence" value="ECO:0007669"/>
    <property type="project" value="TreeGrafter"/>
</dbReference>
<evidence type="ECO:0000259" key="2">
    <source>
        <dbReference type="Pfam" id="PF04773"/>
    </source>
</evidence>
<dbReference type="Gene3D" id="3.55.50.30">
    <property type="match status" value="1"/>
</dbReference>
<dbReference type="InterPro" id="IPR012373">
    <property type="entry name" value="Ferrdict_sens_TM"/>
</dbReference>
<evidence type="ECO:0000256" key="1">
    <source>
        <dbReference type="SAM" id="Phobius"/>
    </source>
</evidence>
<keyword evidence="1" id="KW-0812">Transmembrane</keyword>
<sequence>MDYQNYTVEDLVCDESFQRYCLGKDPSATQFWESWIRENPQQKEIIQEAARLFEVISAKQGNLSIQLEHLKDGIRRFDMLKVALAKEDEPVQESVRQIHPNRFRWRIGIAASVLALATAGYFFFKPSSPKPDSSATFKHIATETGIVSGNEPRKTVVLPDGSVVTLRSNSKLVLAKDFNTSSRELHLSGEAFFDVAHQQNRPFIVHTEEVNIEVLGTVFNVSAYPGNDSTETALFRGKVAVTRNGHPEDKVILSPSQKIVFTHKENKTEGDKNKPFQVLSMLPDPVNHKAKEIAWVRNRLKIEDEPLQVIAARLQQWYGIPIGFASEEVKAYRYSGTFESESVLKALEALQLSYPFNFDIRKDSIVISK</sequence>
<dbReference type="EMBL" id="SGXA01000003">
    <property type="protein sequence ID" value="RZS69013.1"/>
    <property type="molecule type" value="Genomic_DNA"/>
</dbReference>
<dbReference type="OrthoDB" id="1523735at2"/>
<keyword evidence="5" id="KW-1185">Reference proteome</keyword>
<dbReference type="AlphaFoldDB" id="A0A4Q7MMV8"/>
<dbReference type="Gene3D" id="2.60.120.1440">
    <property type="match status" value="1"/>
</dbReference>
<dbReference type="RefSeq" id="WP_130543383.1">
    <property type="nucleotide sequence ID" value="NZ_CP042431.1"/>
</dbReference>
<dbReference type="Pfam" id="PF16344">
    <property type="entry name" value="FecR_C"/>
    <property type="match status" value="1"/>
</dbReference>
<name>A0A4Q7MMV8_9BACT</name>
<reference evidence="4 5" key="1">
    <citation type="submission" date="2019-02" db="EMBL/GenBank/DDBJ databases">
        <title>Genomic Encyclopedia of Type Strains, Phase IV (KMG-IV): sequencing the most valuable type-strain genomes for metagenomic binning, comparative biology and taxonomic classification.</title>
        <authorList>
            <person name="Goeker M."/>
        </authorList>
    </citation>
    <scope>NUCLEOTIDE SEQUENCE [LARGE SCALE GENOMIC DNA]</scope>
    <source>
        <strain evidence="4 5">DSM 18116</strain>
    </source>
</reference>
<keyword evidence="1" id="KW-1133">Transmembrane helix</keyword>
<keyword evidence="1" id="KW-0472">Membrane</keyword>
<comment type="caution">
    <text evidence="4">The sequence shown here is derived from an EMBL/GenBank/DDBJ whole genome shotgun (WGS) entry which is preliminary data.</text>
</comment>
<accession>A0A4Q7MMV8</accession>
<dbReference type="InterPro" id="IPR032508">
    <property type="entry name" value="FecR_C"/>
</dbReference>
<dbReference type="PIRSF" id="PIRSF018266">
    <property type="entry name" value="FecR"/>
    <property type="match status" value="1"/>
</dbReference>
<feature type="transmembrane region" description="Helical" evidence="1">
    <location>
        <begin position="105"/>
        <end position="124"/>
    </location>
</feature>